<evidence type="ECO:0000256" key="3">
    <source>
        <dbReference type="SAM" id="Phobius"/>
    </source>
</evidence>
<comment type="subcellular location">
    <subcellularLocation>
        <location evidence="1">Cell surface</location>
    </subcellularLocation>
</comment>
<evidence type="ECO:0000256" key="1">
    <source>
        <dbReference type="ARBA" id="ARBA00004241"/>
    </source>
</evidence>
<proteinExistence type="predicted"/>
<keyword evidence="3" id="KW-1133">Transmembrane helix</keyword>
<name>A0ABY9VE56_9BACI</name>
<evidence type="ECO:0000313" key="5">
    <source>
        <dbReference type="Proteomes" id="UP001303324"/>
    </source>
</evidence>
<feature type="transmembrane region" description="Helical" evidence="3">
    <location>
        <begin position="12"/>
        <end position="33"/>
    </location>
</feature>
<keyword evidence="3" id="KW-0472">Membrane</keyword>
<dbReference type="NCBIfam" id="TIGR02532">
    <property type="entry name" value="IV_pilin_GFxxxE"/>
    <property type="match status" value="1"/>
</dbReference>
<dbReference type="SUPFAM" id="SSF54523">
    <property type="entry name" value="Pili subunits"/>
    <property type="match status" value="1"/>
</dbReference>
<accession>A0ABY9VE56</accession>
<dbReference type="Pfam" id="PF07963">
    <property type="entry name" value="N_methyl"/>
    <property type="match status" value="1"/>
</dbReference>
<keyword evidence="3" id="KW-0812">Transmembrane</keyword>
<dbReference type="PROSITE" id="PS00409">
    <property type="entry name" value="PROKAR_NTER_METHYL"/>
    <property type="match status" value="1"/>
</dbReference>
<dbReference type="Proteomes" id="UP001303324">
    <property type="component" value="Chromosome"/>
</dbReference>
<keyword evidence="5" id="KW-1185">Reference proteome</keyword>
<dbReference type="Gene3D" id="3.30.700.10">
    <property type="entry name" value="Glycoprotein, Type 4 Pilin"/>
    <property type="match status" value="1"/>
</dbReference>
<dbReference type="EMBL" id="CP134494">
    <property type="protein sequence ID" value="WNF21893.1"/>
    <property type="molecule type" value="Genomic_DNA"/>
</dbReference>
<protein>
    <submittedName>
        <fullName evidence="4">Type II secretion system protein</fullName>
    </submittedName>
</protein>
<organism evidence="4 5">
    <name type="scientific">Mesobacillus jeotgali</name>
    <dbReference type="NCBI Taxonomy" id="129985"/>
    <lineage>
        <taxon>Bacteria</taxon>
        <taxon>Bacillati</taxon>
        <taxon>Bacillota</taxon>
        <taxon>Bacilli</taxon>
        <taxon>Bacillales</taxon>
        <taxon>Bacillaceae</taxon>
        <taxon>Mesobacillus</taxon>
    </lineage>
</organism>
<sequence length="142" mass="16154">MNNQRGMSLVELLAVIAILFIISGIIYGVFFTFNNNYDRISHKSSMDQSANLVLGTIKQYHQTNDSYWIKYDQSGKKAYIGQETANHLLGDSLYEMEIKVGYPTTTAISNLKIDSQQPLSVQLTLTDQKGQKYEVETTVKRY</sequence>
<evidence type="ECO:0000313" key="4">
    <source>
        <dbReference type="EMBL" id="WNF21893.1"/>
    </source>
</evidence>
<dbReference type="InterPro" id="IPR012902">
    <property type="entry name" value="N_methyl_site"/>
</dbReference>
<dbReference type="InterPro" id="IPR045584">
    <property type="entry name" value="Pilin-like"/>
</dbReference>
<dbReference type="RefSeq" id="WP_311071975.1">
    <property type="nucleotide sequence ID" value="NZ_CP134494.1"/>
</dbReference>
<evidence type="ECO:0000256" key="2">
    <source>
        <dbReference type="ARBA" id="ARBA00023287"/>
    </source>
</evidence>
<reference evidence="4 5" key="1">
    <citation type="submission" date="2023-09" db="EMBL/GenBank/DDBJ databases">
        <title>Microbial mechanism of fulvic acid promoting antimony reduction mineralization in rice fields.</title>
        <authorList>
            <person name="Chen G."/>
            <person name="Lan J."/>
        </authorList>
    </citation>
    <scope>NUCLEOTIDE SEQUENCE [LARGE SCALE GENOMIC DNA]</scope>
    <source>
        <strain evidence="4 5">PS1</strain>
    </source>
</reference>
<gene>
    <name evidence="4" type="ORF">RH061_17115</name>
</gene>
<keyword evidence="2" id="KW-0178">Competence</keyword>